<keyword evidence="4 5" id="KW-0472">Membrane</keyword>
<dbReference type="PROSITE" id="PS00217">
    <property type="entry name" value="SUGAR_TRANSPORT_2"/>
    <property type="match status" value="1"/>
</dbReference>
<evidence type="ECO:0000256" key="5">
    <source>
        <dbReference type="SAM" id="Phobius"/>
    </source>
</evidence>
<feature type="transmembrane region" description="Helical" evidence="5">
    <location>
        <begin position="392"/>
        <end position="413"/>
    </location>
</feature>
<evidence type="ECO:0000313" key="7">
    <source>
        <dbReference type="EMBL" id="MEX6689467.1"/>
    </source>
</evidence>
<dbReference type="InterPro" id="IPR020846">
    <property type="entry name" value="MFS_dom"/>
</dbReference>
<dbReference type="RefSeq" id="WP_369330874.1">
    <property type="nucleotide sequence ID" value="NZ_JAULBC010000006.1"/>
</dbReference>
<dbReference type="InterPro" id="IPR011701">
    <property type="entry name" value="MFS"/>
</dbReference>
<dbReference type="PROSITE" id="PS50850">
    <property type="entry name" value="MFS"/>
    <property type="match status" value="1"/>
</dbReference>
<dbReference type="SUPFAM" id="SSF103473">
    <property type="entry name" value="MFS general substrate transporter"/>
    <property type="match status" value="1"/>
</dbReference>
<organism evidence="7 8">
    <name type="scientific">Danxiaibacter flavus</name>
    <dbReference type="NCBI Taxonomy" id="3049108"/>
    <lineage>
        <taxon>Bacteria</taxon>
        <taxon>Pseudomonadati</taxon>
        <taxon>Bacteroidota</taxon>
        <taxon>Chitinophagia</taxon>
        <taxon>Chitinophagales</taxon>
        <taxon>Chitinophagaceae</taxon>
        <taxon>Danxiaibacter</taxon>
    </lineage>
</organism>
<evidence type="ECO:0000313" key="8">
    <source>
        <dbReference type="Proteomes" id="UP001560573"/>
    </source>
</evidence>
<feature type="domain" description="Major facilitator superfamily (MFS) profile" evidence="6">
    <location>
        <begin position="29"/>
        <end position="418"/>
    </location>
</feature>
<proteinExistence type="predicted"/>
<evidence type="ECO:0000256" key="2">
    <source>
        <dbReference type="ARBA" id="ARBA00022692"/>
    </source>
</evidence>
<dbReference type="Proteomes" id="UP001560573">
    <property type="component" value="Unassembled WGS sequence"/>
</dbReference>
<feature type="transmembrane region" description="Helical" evidence="5">
    <location>
        <begin position="159"/>
        <end position="181"/>
    </location>
</feature>
<feature type="transmembrane region" description="Helical" evidence="5">
    <location>
        <begin position="129"/>
        <end position="147"/>
    </location>
</feature>
<dbReference type="Gene3D" id="1.20.1250.20">
    <property type="entry name" value="MFS general substrate transporter like domains"/>
    <property type="match status" value="2"/>
</dbReference>
<feature type="transmembrane region" description="Helical" evidence="5">
    <location>
        <begin position="327"/>
        <end position="351"/>
    </location>
</feature>
<feature type="transmembrane region" description="Helical" evidence="5">
    <location>
        <begin position="276"/>
        <end position="296"/>
    </location>
</feature>
<protein>
    <submittedName>
        <fullName evidence="7">MFS transporter</fullName>
    </submittedName>
</protein>
<feature type="transmembrane region" description="Helical" evidence="5">
    <location>
        <begin position="303"/>
        <end position="321"/>
    </location>
</feature>
<feature type="transmembrane region" description="Helical" evidence="5">
    <location>
        <begin position="187"/>
        <end position="206"/>
    </location>
</feature>
<feature type="transmembrane region" description="Helical" evidence="5">
    <location>
        <begin position="363"/>
        <end position="386"/>
    </location>
</feature>
<feature type="transmembrane region" description="Helical" evidence="5">
    <location>
        <begin position="70"/>
        <end position="90"/>
    </location>
</feature>
<gene>
    <name evidence="7" type="ORF">QTN47_18310</name>
</gene>
<dbReference type="PANTHER" id="PTHR23508">
    <property type="entry name" value="CARBOXYLIC ACID TRANSPORTER PROTEIN HOMOLOG"/>
    <property type="match status" value="1"/>
</dbReference>
<dbReference type="PANTHER" id="PTHR23508:SF10">
    <property type="entry name" value="CARBOXYLIC ACID TRANSPORTER PROTEIN HOMOLOG"/>
    <property type="match status" value="1"/>
</dbReference>
<feature type="transmembrane region" description="Helical" evidence="5">
    <location>
        <begin position="235"/>
        <end position="256"/>
    </location>
</feature>
<feature type="transmembrane region" description="Helical" evidence="5">
    <location>
        <begin position="27"/>
        <end position="50"/>
    </location>
</feature>
<evidence type="ECO:0000256" key="4">
    <source>
        <dbReference type="ARBA" id="ARBA00023136"/>
    </source>
</evidence>
<sequence>MKTPGTLTADSQLYDASFASSQKNTRVFLFLACFFSSTFGGTVSTLMSVYLPVAVKDLLKDGNTSQLENIGAFINSIFIYGWMAGGIIWGILCDRIGRKKSFIYSTCCYGIFTLATAFASTWVQLVICRFFTGFGVGGVLVTTTMLVSEAFSEKKRAVALGFLSISIPVGIFSAGLINYFIASWRYGFVVGIVPVTIAILSLKYISSGAVIGDMHRTDGGVPLGKIFERDIRKNLVAGSLIFGTTLIGLWAIFSWLPSWIQTLVVNSDGQKERGMAMMLMGIGGLTGGFISGWIVNAVGVRKTMIICFVVCFVLSLTLFKLTDTLSAAVYVQIACMALFFGISQGALSVYIPQLFPASIGATATGFCFNVGRLFTATIVFFIGSLVDMLGGFGNSIFTFSFVFLIGLVVTLLFRPESYSPSKIK</sequence>
<keyword evidence="8" id="KW-1185">Reference proteome</keyword>
<comment type="subcellular location">
    <subcellularLocation>
        <location evidence="1">Membrane</location>
        <topology evidence="1">Multi-pass membrane protein</topology>
    </subcellularLocation>
</comment>
<comment type="caution">
    <text evidence="7">The sequence shown here is derived from an EMBL/GenBank/DDBJ whole genome shotgun (WGS) entry which is preliminary data.</text>
</comment>
<evidence type="ECO:0000256" key="3">
    <source>
        <dbReference type="ARBA" id="ARBA00022989"/>
    </source>
</evidence>
<evidence type="ECO:0000259" key="6">
    <source>
        <dbReference type="PROSITE" id="PS50850"/>
    </source>
</evidence>
<dbReference type="Pfam" id="PF07690">
    <property type="entry name" value="MFS_1"/>
    <property type="match status" value="1"/>
</dbReference>
<accession>A0ABV3ZHY1</accession>
<dbReference type="InterPro" id="IPR036259">
    <property type="entry name" value="MFS_trans_sf"/>
</dbReference>
<keyword evidence="3 5" id="KW-1133">Transmembrane helix</keyword>
<dbReference type="InterPro" id="IPR005829">
    <property type="entry name" value="Sugar_transporter_CS"/>
</dbReference>
<feature type="transmembrane region" description="Helical" evidence="5">
    <location>
        <begin position="102"/>
        <end position="123"/>
    </location>
</feature>
<name>A0ABV3ZHY1_9BACT</name>
<reference evidence="7 8" key="1">
    <citation type="submission" date="2023-07" db="EMBL/GenBank/DDBJ databases">
        <authorList>
            <person name="Lian W.-H."/>
        </authorList>
    </citation>
    <scope>NUCLEOTIDE SEQUENCE [LARGE SCALE GENOMIC DNA]</scope>
    <source>
        <strain evidence="7 8">SYSU DXS3180</strain>
    </source>
</reference>
<keyword evidence="2 5" id="KW-0812">Transmembrane</keyword>
<dbReference type="EMBL" id="JAULBC010000006">
    <property type="protein sequence ID" value="MEX6689467.1"/>
    <property type="molecule type" value="Genomic_DNA"/>
</dbReference>
<evidence type="ECO:0000256" key="1">
    <source>
        <dbReference type="ARBA" id="ARBA00004141"/>
    </source>
</evidence>